<sequence>MAAGGLAEAREGDVARAPADASAARLCLPPIIVRTEADAVAKFRRETGAPAIEGLVPLTFPFCWLTLPAIRPMIREMIGGDDVLPVHEAQSFSYERSLEIDSDYVFAVELRREANPPRLNLDAAISTPQGEICGRLETVLRLVPIASGSAP</sequence>
<protein>
    <submittedName>
        <fullName evidence="1">Uncharacterized protein</fullName>
    </submittedName>
</protein>
<organism evidence="1 2">
    <name type="scientific">Methylocapsa polymorpha</name>
    <dbReference type="NCBI Taxonomy" id="3080828"/>
    <lineage>
        <taxon>Bacteria</taxon>
        <taxon>Pseudomonadati</taxon>
        <taxon>Pseudomonadota</taxon>
        <taxon>Alphaproteobacteria</taxon>
        <taxon>Hyphomicrobiales</taxon>
        <taxon>Beijerinckiaceae</taxon>
        <taxon>Methylocapsa</taxon>
    </lineage>
</organism>
<keyword evidence="2" id="KW-1185">Reference proteome</keyword>
<gene>
    <name evidence="1" type="ORF">RZS28_10435</name>
</gene>
<dbReference type="EMBL" id="CP136862">
    <property type="protein sequence ID" value="WOJ88262.1"/>
    <property type="molecule type" value="Genomic_DNA"/>
</dbReference>
<dbReference type="Proteomes" id="UP001626536">
    <property type="component" value="Chromosome"/>
</dbReference>
<evidence type="ECO:0000313" key="1">
    <source>
        <dbReference type="EMBL" id="WOJ88262.1"/>
    </source>
</evidence>
<reference evidence="1 2" key="1">
    <citation type="submission" date="2023-10" db="EMBL/GenBank/DDBJ databases">
        <title>Novel methanotroph of the genus Methylocapsa from a subarctic wetland.</title>
        <authorList>
            <person name="Belova S.E."/>
            <person name="Oshkin I.Y."/>
            <person name="Miroshnikov K."/>
            <person name="Dedysh S.N."/>
        </authorList>
    </citation>
    <scope>NUCLEOTIDE SEQUENCE [LARGE SCALE GENOMIC DNA]</scope>
    <source>
        <strain evidence="1 2">RX1</strain>
    </source>
</reference>
<proteinExistence type="predicted"/>
<evidence type="ECO:0000313" key="2">
    <source>
        <dbReference type="Proteomes" id="UP001626536"/>
    </source>
</evidence>
<name>A0ABZ0HNB6_9HYPH</name>
<dbReference type="RefSeq" id="WP_407337702.1">
    <property type="nucleotide sequence ID" value="NZ_CP136862.1"/>
</dbReference>
<accession>A0ABZ0HNB6</accession>